<keyword evidence="2" id="KW-0812">Transmembrane</keyword>
<keyword evidence="2" id="KW-0472">Membrane</keyword>
<evidence type="ECO:0000256" key="1">
    <source>
        <dbReference type="SAM" id="MobiDB-lite"/>
    </source>
</evidence>
<reference evidence="3 4" key="1">
    <citation type="submission" date="2018-06" db="EMBL/GenBank/DDBJ databases">
        <title>Genomic Encyclopedia of Type Strains, Phase III (KMG-III): the genomes of soil and plant-associated and newly described type strains.</title>
        <authorList>
            <person name="Whitman W."/>
        </authorList>
    </citation>
    <scope>NUCLEOTIDE SEQUENCE [LARGE SCALE GENOMIC DNA]</scope>
    <source>
        <strain evidence="3 4">CGMCC 4.7090</strain>
    </source>
</reference>
<keyword evidence="2" id="KW-1133">Transmembrane helix</keyword>
<proteinExistence type="predicted"/>
<name>A0A327ZMJ4_9ACTN</name>
<dbReference type="Proteomes" id="UP000249341">
    <property type="component" value="Unassembled WGS sequence"/>
</dbReference>
<feature type="transmembrane region" description="Helical" evidence="2">
    <location>
        <begin position="40"/>
        <end position="58"/>
    </location>
</feature>
<accession>A0A327ZMJ4</accession>
<organism evidence="3 4">
    <name type="scientific">Actinoplanes lutulentus</name>
    <dbReference type="NCBI Taxonomy" id="1287878"/>
    <lineage>
        <taxon>Bacteria</taxon>
        <taxon>Bacillati</taxon>
        <taxon>Actinomycetota</taxon>
        <taxon>Actinomycetes</taxon>
        <taxon>Micromonosporales</taxon>
        <taxon>Micromonosporaceae</taxon>
        <taxon>Actinoplanes</taxon>
    </lineage>
</organism>
<dbReference type="EMBL" id="QLMJ01000001">
    <property type="protein sequence ID" value="RAK43506.1"/>
    <property type="molecule type" value="Genomic_DNA"/>
</dbReference>
<protein>
    <submittedName>
        <fullName evidence="3">Uncharacterized protein</fullName>
    </submittedName>
</protein>
<feature type="region of interest" description="Disordered" evidence="1">
    <location>
        <begin position="58"/>
        <end position="85"/>
    </location>
</feature>
<dbReference type="OrthoDB" id="3296958at2"/>
<sequence>MNDDVLRGLFTDVADQAHDPVALAPAILTRARVRRQRRGLLAAAGTTAVLGAATSAVWPRPRDGAPAPAIATPSSAVPSPSIPDPRVRMKYRPSWLPKGFVEVSRIAGPVSQTRSFRRGGPESLELIHLFLDAGPEPRGKRTTLGGRTAWLTRNPDDQTQVTLDVGDGRKLGIAVVDAQDRAEIARHVAAKIVEDGSAVAEISLGFGWYPERFSRGAPEVSIDGTRNSWTEVLRLKDGGRMLFEVELGADHPRPDGGERSTLRGRPAWVYEGGLADPSCPPSTPEQEITCGVSTAQTRVELGRGRILSLRQGAEDLAVDEMKRIVTELRLGPAPDTSWLPG</sequence>
<gene>
    <name evidence="3" type="ORF">B0I29_101636</name>
</gene>
<dbReference type="RefSeq" id="WP_111647248.1">
    <property type="nucleotide sequence ID" value="NZ_JACHWI010000001.1"/>
</dbReference>
<evidence type="ECO:0000256" key="2">
    <source>
        <dbReference type="SAM" id="Phobius"/>
    </source>
</evidence>
<dbReference type="AlphaFoldDB" id="A0A327ZMJ4"/>
<comment type="caution">
    <text evidence="3">The sequence shown here is derived from an EMBL/GenBank/DDBJ whole genome shotgun (WGS) entry which is preliminary data.</text>
</comment>
<evidence type="ECO:0000313" key="4">
    <source>
        <dbReference type="Proteomes" id="UP000249341"/>
    </source>
</evidence>
<evidence type="ECO:0000313" key="3">
    <source>
        <dbReference type="EMBL" id="RAK43506.1"/>
    </source>
</evidence>
<feature type="compositionally biased region" description="Low complexity" evidence="1">
    <location>
        <begin position="65"/>
        <end position="79"/>
    </location>
</feature>
<keyword evidence="4" id="KW-1185">Reference proteome</keyword>